<dbReference type="PROSITE" id="PS50090">
    <property type="entry name" value="MYB_LIKE"/>
    <property type="match status" value="2"/>
</dbReference>
<feature type="coiled-coil region" evidence="12">
    <location>
        <begin position="712"/>
        <end position="739"/>
    </location>
</feature>
<dbReference type="InterPro" id="IPR047240">
    <property type="entry name" value="SANT_CDC5L_II"/>
</dbReference>
<protein>
    <submittedName>
        <fullName evidence="16">CDC5L</fullName>
    </submittedName>
</protein>
<feature type="region of interest" description="Disordered" evidence="13">
    <location>
        <begin position="377"/>
        <end position="397"/>
    </location>
</feature>
<feature type="region of interest" description="Disordered" evidence="13">
    <location>
        <begin position="474"/>
        <end position="495"/>
    </location>
</feature>
<dbReference type="PROSITE" id="PS51294">
    <property type="entry name" value="HTH_MYB"/>
    <property type="match status" value="2"/>
</dbReference>
<evidence type="ECO:0000259" key="15">
    <source>
        <dbReference type="PROSITE" id="PS51294"/>
    </source>
</evidence>
<keyword evidence="2" id="KW-0507">mRNA processing</keyword>
<dbReference type="CDD" id="cd11659">
    <property type="entry name" value="SANT_CDC5_II"/>
    <property type="match status" value="1"/>
</dbReference>
<proteinExistence type="inferred from homology"/>
<keyword evidence="6 12" id="KW-0175">Coiled coil</keyword>
<dbReference type="InterPro" id="IPR021786">
    <property type="entry name" value="Cdc5p/Cef1_C"/>
</dbReference>
<dbReference type="GO" id="GO:0005681">
    <property type="term" value="C:spliceosomal complex"/>
    <property type="evidence" value="ECO:0007669"/>
    <property type="project" value="UniProtKB-KW"/>
</dbReference>
<evidence type="ECO:0000256" key="11">
    <source>
        <dbReference type="ARBA" id="ARBA00023306"/>
    </source>
</evidence>
<dbReference type="FunFam" id="1.10.10.60:FF:000021">
    <property type="entry name" value="CDC5 cell division cycle 5-like"/>
    <property type="match status" value="1"/>
</dbReference>
<evidence type="ECO:0000256" key="9">
    <source>
        <dbReference type="ARBA" id="ARBA00023204"/>
    </source>
</evidence>
<keyword evidence="3" id="KW-0747">Spliceosome</keyword>
<dbReference type="Pfam" id="PF13921">
    <property type="entry name" value="Myb_DNA-bind_6"/>
    <property type="match status" value="1"/>
</dbReference>
<feature type="compositionally biased region" description="Basic and acidic residues" evidence="13">
    <location>
        <begin position="212"/>
        <end position="236"/>
    </location>
</feature>
<dbReference type="SUPFAM" id="SSF46689">
    <property type="entry name" value="Homeodomain-like"/>
    <property type="match status" value="1"/>
</dbReference>
<reference evidence="16 17" key="1">
    <citation type="submission" date="2020-06" db="EMBL/GenBank/DDBJ databases">
        <authorList>
            <person name="Li R."/>
            <person name="Bekaert M."/>
        </authorList>
    </citation>
    <scope>NUCLEOTIDE SEQUENCE [LARGE SCALE GENOMIC DNA]</scope>
    <source>
        <strain evidence="17">wild</strain>
    </source>
</reference>
<evidence type="ECO:0000256" key="12">
    <source>
        <dbReference type="SAM" id="Coils"/>
    </source>
</evidence>
<evidence type="ECO:0000256" key="4">
    <source>
        <dbReference type="ARBA" id="ARBA00022737"/>
    </source>
</evidence>
<evidence type="ECO:0000313" key="16">
    <source>
        <dbReference type="EMBL" id="CAC5421280.1"/>
    </source>
</evidence>
<keyword evidence="17" id="KW-1185">Reference proteome</keyword>
<dbReference type="InterPro" id="IPR001005">
    <property type="entry name" value="SANT/Myb"/>
</dbReference>
<feature type="compositionally biased region" description="Basic and acidic residues" evidence="13">
    <location>
        <begin position="108"/>
        <end position="124"/>
    </location>
</feature>
<keyword evidence="11" id="KW-0131">Cell cycle</keyword>
<feature type="compositionally biased region" description="Basic and acidic residues" evidence="13">
    <location>
        <begin position="245"/>
        <end position="259"/>
    </location>
</feature>
<dbReference type="AlphaFoldDB" id="A0A6J8EL46"/>
<feature type="compositionally biased region" description="Polar residues" evidence="13">
    <location>
        <begin position="335"/>
        <end position="351"/>
    </location>
</feature>
<dbReference type="Gene3D" id="1.10.10.60">
    <property type="entry name" value="Homeodomain-like"/>
    <property type="match status" value="2"/>
</dbReference>
<feature type="region of interest" description="Disordered" evidence="13">
    <location>
        <begin position="108"/>
        <end position="141"/>
    </location>
</feature>
<keyword evidence="4" id="KW-0677">Repeat</keyword>
<dbReference type="GO" id="GO:0000981">
    <property type="term" value="F:DNA-binding transcription factor activity, RNA polymerase II-specific"/>
    <property type="evidence" value="ECO:0007669"/>
    <property type="project" value="TreeGrafter"/>
</dbReference>
<evidence type="ECO:0000256" key="7">
    <source>
        <dbReference type="ARBA" id="ARBA00023125"/>
    </source>
</evidence>
<name>A0A6J8EL46_MYTCO</name>
<evidence type="ECO:0000313" key="17">
    <source>
        <dbReference type="Proteomes" id="UP000507470"/>
    </source>
</evidence>
<feature type="domain" description="Myb-like" evidence="14">
    <location>
        <begin position="3"/>
        <end position="54"/>
    </location>
</feature>
<evidence type="ECO:0000256" key="3">
    <source>
        <dbReference type="ARBA" id="ARBA00022728"/>
    </source>
</evidence>
<dbReference type="FunFam" id="1.10.10.60:FF:000091">
    <property type="entry name" value="CDC5 cell division cycle 5-like"/>
    <property type="match status" value="1"/>
</dbReference>
<gene>
    <name evidence="16" type="ORF">MCOR_53420</name>
</gene>
<keyword evidence="7" id="KW-0238">DNA-binding</keyword>
<dbReference type="GO" id="GO:0000977">
    <property type="term" value="F:RNA polymerase II transcription regulatory region sequence-specific DNA binding"/>
    <property type="evidence" value="ECO:0007669"/>
    <property type="project" value="TreeGrafter"/>
</dbReference>
<dbReference type="Proteomes" id="UP000507470">
    <property type="component" value="Unassembled WGS sequence"/>
</dbReference>
<dbReference type="InterPro" id="IPR017930">
    <property type="entry name" value="Myb_dom"/>
</dbReference>
<comment type="similarity">
    <text evidence="1">Belongs to the CEF1 family.</text>
</comment>
<feature type="domain" description="HTH myb-type" evidence="15">
    <location>
        <begin position="59"/>
        <end position="108"/>
    </location>
</feature>
<keyword evidence="9" id="KW-0234">DNA repair</keyword>
<evidence type="ECO:0000256" key="1">
    <source>
        <dbReference type="ARBA" id="ARBA00010506"/>
    </source>
</evidence>
<keyword evidence="5" id="KW-0227">DNA damage</keyword>
<feature type="domain" description="HTH myb-type" evidence="15">
    <location>
        <begin position="1"/>
        <end position="58"/>
    </location>
</feature>
<evidence type="ECO:0000259" key="14">
    <source>
        <dbReference type="PROSITE" id="PS50090"/>
    </source>
</evidence>
<keyword evidence="8" id="KW-0508">mRNA splicing</keyword>
<sequence>MPRIMIKGGVWRNTEDEILKAAVMKYGKNQWARIASLLHRKSAKQCKARWFEWLDPSIKKTEWSREEEEKLLHLAKLMPTQWRTIAPIVGRTAAQCLEHYEYLLDKAQNRDESEDDPRKLKPGEIDPNPETKPAKPDPVDMDEDELEMLSEARARLANTQGKKAKRKAREKQLEEARRLAALQKRRELRAAGIDIKKHKKKKRGVDYNSEIPFEKKPAPGFHDTSEEVFKPKDINFKRLRQQNLDGERRDDAEARERKKDKLKQKKRKENDLPGAIASQSNFQEPVKKRSKLVLPAPQISDLELEEEAQNIMALQLVDTPLKGGLNTPLHQSDFSGITPQRNAAQTPNTVLGTPMRTPGMESSGALTPHGMTPRMGVAGQTPLRTPVRDKLNINPDEDYDMNVNDKFYQRDLKDQLKHGLASLPRPKNDYEIVVPEDMEQDIHEPMQQDDYIEDQADIDAKSEEERRAIRQKELRMRSQSVQRDMPRPTDVNSNILRVVGPGDPALTELQKAEELIKKEMLTMLHHDALYTPGSNQLGVMPGSKKQTQKGVLNQAQHAAFLEEHPYEKVNEADLEEAKRLLQMEMDYVKKGMGHGDLSIDAYSTVWEECYSQVLYLPSQNRYTRANLASKKDRIESQEKRLENNRNYMTKDAKMAAKMEKKLKILLGGYQSRSQSLIKQIHDLYEQIEQTHVELRTFEDLRQHEIGAIPKRKESLTEDVNRQQEREKELQRKYSELQYKQDIIQYNK</sequence>
<dbReference type="EMBL" id="CACVKT020009330">
    <property type="protein sequence ID" value="CAC5421280.1"/>
    <property type="molecule type" value="Genomic_DNA"/>
</dbReference>
<dbReference type="GO" id="GO:0000398">
    <property type="term" value="P:mRNA splicing, via spliceosome"/>
    <property type="evidence" value="ECO:0007669"/>
    <property type="project" value="InterPro"/>
</dbReference>
<dbReference type="OrthoDB" id="1410009at2759"/>
<accession>A0A6J8EL46</accession>
<evidence type="ECO:0000256" key="6">
    <source>
        <dbReference type="ARBA" id="ARBA00023054"/>
    </source>
</evidence>
<dbReference type="PANTHER" id="PTHR45885:SF1">
    <property type="entry name" value="CELL DIVISION CYCLE 5-LIKE PROTEIN"/>
    <property type="match status" value="1"/>
</dbReference>
<dbReference type="PANTHER" id="PTHR45885">
    <property type="entry name" value="CELL DIVISION CYCLE 5-LIKE PROTEIN"/>
    <property type="match status" value="1"/>
</dbReference>
<organism evidence="16 17">
    <name type="scientific">Mytilus coruscus</name>
    <name type="common">Sea mussel</name>
    <dbReference type="NCBI Taxonomy" id="42192"/>
    <lineage>
        <taxon>Eukaryota</taxon>
        <taxon>Metazoa</taxon>
        <taxon>Spiralia</taxon>
        <taxon>Lophotrochozoa</taxon>
        <taxon>Mollusca</taxon>
        <taxon>Bivalvia</taxon>
        <taxon>Autobranchia</taxon>
        <taxon>Pteriomorphia</taxon>
        <taxon>Mytilida</taxon>
        <taxon>Mytiloidea</taxon>
        <taxon>Mytilidae</taxon>
        <taxon>Mytilinae</taxon>
        <taxon>Mytilus</taxon>
    </lineage>
</organism>
<evidence type="ECO:0000256" key="13">
    <source>
        <dbReference type="SAM" id="MobiDB-lite"/>
    </source>
</evidence>
<dbReference type="InterPro" id="IPR009057">
    <property type="entry name" value="Homeodomain-like_sf"/>
</dbReference>
<feature type="domain" description="Myb-like" evidence="14">
    <location>
        <begin position="55"/>
        <end position="104"/>
    </location>
</feature>
<dbReference type="GO" id="GO:0006281">
    <property type="term" value="P:DNA repair"/>
    <property type="evidence" value="ECO:0007669"/>
    <property type="project" value="UniProtKB-KW"/>
</dbReference>
<dbReference type="CDD" id="cd00167">
    <property type="entry name" value="SANT"/>
    <property type="match status" value="1"/>
</dbReference>
<dbReference type="InterPro" id="IPR047242">
    <property type="entry name" value="CDC5L/Cef1"/>
</dbReference>
<dbReference type="SMART" id="SM00717">
    <property type="entry name" value="SANT"/>
    <property type="match status" value="2"/>
</dbReference>
<evidence type="ECO:0000256" key="2">
    <source>
        <dbReference type="ARBA" id="ARBA00022664"/>
    </source>
</evidence>
<evidence type="ECO:0000256" key="10">
    <source>
        <dbReference type="ARBA" id="ARBA00023242"/>
    </source>
</evidence>
<feature type="region of interest" description="Disordered" evidence="13">
    <location>
        <begin position="193"/>
        <end position="284"/>
    </location>
</feature>
<dbReference type="Pfam" id="PF11831">
    <property type="entry name" value="Myb_Cef"/>
    <property type="match status" value="1"/>
</dbReference>
<dbReference type="GO" id="GO:0000974">
    <property type="term" value="C:Prp19 complex"/>
    <property type="evidence" value="ECO:0007669"/>
    <property type="project" value="InterPro"/>
</dbReference>
<evidence type="ECO:0000256" key="8">
    <source>
        <dbReference type="ARBA" id="ARBA00023187"/>
    </source>
</evidence>
<feature type="region of interest" description="Disordered" evidence="13">
    <location>
        <begin position="335"/>
        <end position="356"/>
    </location>
</feature>
<keyword evidence="10" id="KW-0539">Nucleus</keyword>
<evidence type="ECO:0000256" key="5">
    <source>
        <dbReference type="ARBA" id="ARBA00022763"/>
    </source>
</evidence>